<dbReference type="RefSeq" id="WP_012933559.1">
    <property type="nucleotide sequence ID" value="NC_013739.1"/>
</dbReference>
<dbReference type="STRING" id="469383.Cwoe_2082"/>
<dbReference type="Pfam" id="PF00106">
    <property type="entry name" value="adh_short"/>
    <property type="match status" value="1"/>
</dbReference>
<evidence type="ECO:0000313" key="4">
    <source>
        <dbReference type="EMBL" id="ADB50508.1"/>
    </source>
</evidence>
<dbReference type="HOGENOM" id="CLU_010194_44_0_11"/>
<dbReference type="eggNOG" id="COG1028">
    <property type="taxonomic scope" value="Bacteria"/>
</dbReference>
<evidence type="ECO:0000256" key="1">
    <source>
        <dbReference type="ARBA" id="ARBA00006484"/>
    </source>
</evidence>
<reference evidence="4 5" key="1">
    <citation type="journal article" date="2010" name="Stand. Genomic Sci.">
        <title>Complete genome sequence of Conexibacter woesei type strain (ID131577).</title>
        <authorList>
            <person name="Pukall R."/>
            <person name="Lapidus A."/>
            <person name="Glavina Del Rio T."/>
            <person name="Copeland A."/>
            <person name="Tice H."/>
            <person name="Cheng J.-F."/>
            <person name="Lucas S."/>
            <person name="Chen F."/>
            <person name="Nolan M."/>
            <person name="Bruce D."/>
            <person name="Goodwin L."/>
            <person name="Pitluck S."/>
            <person name="Mavromatis K."/>
            <person name="Ivanova N."/>
            <person name="Ovchinnikova G."/>
            <person name="Pati A."/>
            <person name="Chen A."/>
            <person name="Palaniappan K."/>
            <person name="Land M."/>
            <person name="Hauser L."/>
            <person name="Chang Y.-J."/>
            <person name="Jeffries C.D."/>
            <person name="Chain P."/>
            <person name="Meincke L."/>
            <person name="Sims D."/>
            <person name="Brettin T."/>
            <person name="Detter J.C."/>
            <person name="Rohde M."/>
            <person name="Goeker M."/>
            <person name="Bristow J."/>
            <person name="Eisen J.A."/>
            <person name="Markowitz V."/>
            <person name="Kyrpides N.C."/>
            <person name="Klenk H.-P."/>
            <person name="Hugenholtz P."/>
        </authorList>
    </citation>
    <scope>NUCLEOTIDE SEQUENCE [LARGE SCALE GENOMIC DNA]</scope>
    <source>
        <strain evidence="5">DSM 14684 / CIP 108061 / JCM 11494 / NBRC 100937 / ID131577</strain>
    </source>
</reference>
<dbReference type="InterPro" id="IPR002347">
    <property type="entry name" value="SDR_fam"/>
</dbReference>
<gene>
    <name evidence="4" type="ordered locus">Cwoe_2082</name>
</gene>
<dbReference type="PANTHER" id="PTHR24320:SF227">
    <property type="entry name" value="RETINOL DEHYDROGENASE 11"/>
    <property type="match status" value="1"/>
</dbReference>
<dbReference type="AlphaFoldDB" id="D3F4D6"/>
<name>D3F4D6_CONWI</name>
<dbReference type="InterPro" id="IPR036291">
    <property type="entry name" value="NAD(P)-bd_dom_sf"/>
</dbReference>
<dbReference type="SUPFAM" id="SSF51735">
    <property type="entry name" value="NAD(P)-binding Rossmann-fold domains"/>
    <property type="match status" value="1"/>
</dbReference>
<evidence type="ECO:0000256" key="2">
    <source>
        <dbReference type="ARBA" id="ARBA00023002"/>
    </source>
</evidence>
<dbReference type="KEGG" id="cwo:Cwoe_2082"/>
<evidence type="ECO:0000313" key="5">
    <source>
        <dbReference type="Proteomes" id="UP000008229"/>
    </source>
</evidence>
<dbReference type="FunFam" id="3.40.50.720:FF:000594">
    <property type="entry name" value="Short-chain oxidoreductase"/>
    <property type="match status" value="1"/>
</dbReference>
<comment type="similarity">
    <text evidence="1">Belongs to the short-chain dehydrogenases/reductases (SDR) family.</text>
</comment>
<keyword evidence="5" id="KW-1185">Reference proteome</keyword>
<dbReference type="PANTHER" id="PTHR24320">
    <property type="entry name" value="RETINOL DEHYDROGENASE"/>
    <property type="match status" value="1"/>
</dbReference>
<organism evidence="4 5">
    <name type="scientific">Conexibacter woesei (strain DSM 14684 / CCUG 47730 / CIP 108061 / JCM 11494 / NBRC 100937 / ID131577)</name>
    <dbReference type="NCBI Taxonomy" id="469383"/>
    <lineage>
        <taxon>Bacteria</taxon>
        <taxon>Bacillati</taxon>
        <taxon>Actinomycetota</taxon>
        <taxon>Thermoleophilia</taxon>
        <taxon>Solirubrobacterales</taxon>
        <taxon>Conexibacteraceae</taxon>
        <taxon>Conexibacter</taxon>
    </lineage>
</organism>
<proteinExistence type="inferred from homology"/>
<dbReference type="Gene3D" id="3.40.50.720">
    <property type="entry name" value="NAD(P)-binding Rossmann-like Domain"/>
    <property type="match status" value="1"/>
</dbReference>
<accession>D3F4D6</accession>
<sequence>MSLIVTPFGPRSTAMEVVAGVDLSGRAAIVTGASSGIGLETVRALATTGARVVLAVRDVEAGGRAAEEIAASVEGACLEVRELDLADVRSVDRFVAGWDGPLRLLVNNAGVMESPLRRTPQGWELQFATNHLGHFALAVGLHDALAADGAARIVSLSSSGHGASPVHFEDLFFERRPYDPSLAYGQSKTANVLFAVEASRRWAPDGIAANAVMPGGIWTRLQRHWGEERLRATRAAVAADGIAVKSPQQGAATSVLVATSPLLEGIGGRYFEDCREADRVAAITDGLHGVRDYALDPAAARQLWDHALDLLGAARRAG</sequence>
<protein>
    <recommendedName>
        <fullName evidence="3">Probable oxidoreductase</fullName>
    </recommendedName>
</protein>
<dbReference type="GO" id="GO:0016491">
    <property type="term" value="F:oxidoreductase activity"/>
    <property type="evidence" value="ECO:0007669"/>
    <property type="project" value="UniProtKB-KW"/>
</dbReference>
<dbReference type="CDD" id="cd05327">
    <property type="entry name" value="retinol-DH_like_SDR_c_like"/>
    <property type="match status" value="1"/>
</dbReference>
<dbReference type="EMBL" id="CP001854">
    <property type="protein sequence ID" value="ADB50508.1"/>
    <property type="molecule type" value="Genomic_DNA"/>
</dbReference>
<evidence type="ECO:0000256" key="3">
    <source>
        <dbReference type="ARBA" id="ARBA00071493"/>
    </source>
</evidence>
<keyword evidence="2" id="KW-0560">Oxidoreductase</keyword>
<dbReference type="PRINTS" id="PR00081">
    <property type="entry name" value="GDHRDH"/>
</dbReference>
<reference evidence="5" key="2">
    <citation type="submission" date="2010-01" db="EMBL/GenBank/DDBJ databases">
        <title>The complete genome of Conexibacter woesei DSM 14684.</title>
        <authorList>
            <consortium name="US DOE Joint Genome Institute (JGI-PGF)"/>
            <person name="Lucas S."/>
            <person name="Copeland A."/>
            <person name="Lapidus A."/>
            <person name="Glavina del Rio T."/>
            <person name="Dalin E."/>
            <person name="Tice H."/>
            <person name="Bruce D."/>
            <person name="Goodwin L."/>
            <person name="Pitluck S."/>
            <person name="Kyrpides N."/>
            <person name="Mavromatis K."/>
            <person name="Ivanova N."/>
            <person name="Mikhailova N."/>
            <person name="Chertkov O."/>
            <person name="Brettin T."/>
            <person name="Detter J.C."/>
            <person name="Han C."/>
            <person name="Larimer F."/>
            <person name="Land M."/>
            <person name="Hauser L."/>
            <person name="Markowitz V."/>
            <person name="Cheng J.-F."/>
            <person name="Hugenholtz P."/>
            <person name="Woyke T."/>
            <person name="Wu D."/>
            <person name="Pukall R."/>
            <person name="Steenblock K."/>
            <person name="Schneider S."/>
            <person name="Klenk H.-P."/>
            <person name="Eisen J.A."/>
        </authorList>
    </citation>
    <scope>NUCLEOTIDE SEQUENCE [LARGE SCALE GENOMIC DNA]</scope>
    <source>
        <strain evidence="5">DSM 14684 / CIP 108061 / JCM 11494 / NBRC 100937 / ID131577</strain>
    </source>
</reference>
<dbReference type="Proteomes" id="UP000008229">
    <property type="component" value="Chromosome"/>
</dbReference>